<feature type="compositionally biased region" description="Low complexity" evidence="1">
    <location>
        <begin position="673"/>
        <end position="686"/>
    </location>
</feature>
<keyword evidence="4" id="KW-1185">Reference proteome</keyword>
<evidence type="ECO:0008006" key="5">
    <source>
        <dbReference type="Google" id="ProtNLM"/>
    </source>
</evidence>
<feature type="region of interest" description="Disordered" evidence="1">
    <location>
        <begin position="140"/>
        <end position="258"/>
    </location>
</feature>
<feature type="compositionally biased region" description="Basic and acidic residues" evidence="1">
    <location>
        <begin position="169"/>
        <end position="182"/>
    </location>
</feature>
<feature type="signal peptide" evidence="2">
    <location>
        <begin position="1"/>
        <end position="17"/>
    </location>
</feature>
<proteinExistence type="predicted"/>
<organism evidence="3 4">
    <name type="scientific">Zophobas morio</name>
    <dbReference type="NCBI Taxonomy" id="2755281"/>
    <lineage>
        <taxon>Eukaryota</taxon>
        <taxon>Metazoa</taxon>
        <taxon>Ecdysozoa</taxon>
        <taxon>Arthropoda</taxon>
        <taxon>Hexapoda</taxon>
        <taxon>Insecta</taxon>
        <taxon>Pterygota</taxon>
        <taxon>Neoptera</taxon>
        <taxon>Endopterygota</taxon>
        <taxon>Coleoptera</taxon>
        <taxon>Polyphaga</taxon>
        <taxon>Cucujiformia</taxon>
        <taxon>Tenebrionidae</taxon>
        <taxon>Zophobas</taxon>
    </lineage>
</organism>
<dbReference type="EMBL" id="JALNTZ010000003">
    <property type="protein sequence ID" value="KAJ3658708.1"/>
    <property type="molecule type" value="Genomic_DNA"/>
</dbReference>
<feature type="chain" id="PRO_5041384259" description="Zonadhesin" evidence="2">
    <location>
        <begin position="18"/>
        <end position="732"/>
    </location>
</feature>
<feature type="compositionally biased region" description="Low complexity" evidence="1">
    <location>
        <begin position="235"/>
        <end position="244"/>
    </location>
</feature>
<feature type="compositionally biased region" description="Basic residues" evidence="1">
    <location>
        <begin position="225"/>
        <end position="234"/>
    </location>
</feature>
<feature type="compositionally biased region" description="Low complexity" evidence="1">
    <location>
        <begin position="209"/>
        <end position="224"/>
    </location>
</feature>
<gene>
    <name evidence="3" type="ORF">Zmor_010433</name>
</gene>
<protein>
    <recommendedName>
        <fullName evidence="5">Zonadhesin</fullName>
    </recommendedName>
</protein>
<evidence type="ECO:0000256" key="2">
    <source>
        <dbReference type="SAM" id="SignalP"/>
    </source>
</evidence>
<feature type="compositionally biased region" description="Polar residues" evidence="1">
    <location>
        <begin position="185"/>
        <end position="199"/>
    </location>
</feature>
<feature type="region of interest" description="Disordered" evidence="1">
    <location>
        <begin position="658"/>
        <end position="686"/>
    </location>
</feature>
<keyword evidence="2" id="KW-0732">Signal</keyword>
<reference evidence="3" key="1">
    <citation type="journal article" date="2023" name="G3 (Bethesda)">
        <title>Whole genome assemblies of Zophobas morio and Tenebrio molitor.</title>
        <authorList>
            <person name="Kaur S."/>
            <person name="Stinson S.A."/>
            <person name="diCenzo G.C."/>
        </authorList>
    </citation>
    <scope>NUCLEOTIDE SEQUENCE</scope>
    <source>
        <strain evidence="3">QUZm001</strain>
    </source>
</reference>
<feature type="compositionally biased region" description="Basic and acidic residues" evidence="1">
    <location>
        <begin position="143"/>
        <end position="153"/>
    </location>
</feature>
<evidence type="ECO:0000313" key="4">
    <source>
        <dbReference type="Proteomes" id="UP001168821"/>
    </source>
</evidence>
<evidence type="ECO:0000313" key="3">
    <source>
        <dbReference type="EMBL" id="KAJ3658708.1"/>
    </source>
</evidence>
<dbReference type="Proteomes" id="UP001168821">
    <property type="component" value="Unassembled WGS sequence"/>
</dbReference>
<accession>A0AA38IIW6</accession>
<comment type="caution">
    <text evidence="3">The sequence shown here is derived from an EMBL/GenBank/DDBJ whole genome shotgun (WGS) entry which is preliminary data.</text>
</comment>
<name>A0AA38IIW6_9CUCU</name>
<sequence>MIIRTVIWLTFLRALHCYPNQLKFNILDLDVSTPEEVNSLEREEPLGRSINPENSQNSFEDTVKTVEEIIKSNPALPRLTRGEILDLLENITTTDEQKAELLGKNRNPKAVMVVMPYTPSNDKNMEDLYTKAPVTHIIGAEPFRTKEEVDNDKHSRRRPPVQFNDTDNDLAKKPLPPDEKKKYSASISEKPTKATSSRTQVRRKRPQATTEVPPTTYRPTTYHPTSRRPVRRRTTTTTTTSTTTQHPNHRYTQDFVPGGGIRIIESPKLNPTKPHRNDIISDLELQENIKQEVVMRHDVPVAASLVSSFPNPIRVTTTPQPTTSKPLIEEINFPDSLKTVVKDLNLEGVLSPEAEQLRNKIEEQNRIKHILASIGVLRETTTTTTTTTTSAPNAENIAESLSPEMRDLLMSFGLLPNPNEKPVEGNNDKYFPEKAEVKPESYIGFKPLPDHGPSRDDMDALLASFGLGRSARQEKALKVIDNDKEETYNFDMIPEHLKSVISDLGIEHVKRESKEIRTPTVEKTVEKQHVFSPDTQYATEEELKKLEKLISMVKQLEKMNGTVSEEDLHKIDLEGLKELVASLNGYNETFNLDESDTSPQPTAFDVGTLVTLDQKENFPDPTAFDVGLVKNEVKRQESSTSTTSTPTVTTIVTAVSEAETPSLKDLEESFGGPTETTTEPPLPETTTRRTGFYYLVDWNTFLDIDDTKGKRVNLRFQPTIGDPKRFLSVSVP</sequence>
<dbReference type="AlphaFoldDB" id="A0AA38IIW6"/>
<evidence type="ECO:0000256" key="1">
    <source>
        <dbReference type="SAM" id="MobiDB-lite"/>
    </source>
</evidence>